<dbReference type="EMBL" id="PZFQ01000007">
    <property type="protein sequence ID" value="PTI76816.1"/>
    <property type="molecule type" value="Genomic_DNA"/>
</dbReference>
<dbReference type="InterPro" id="IPR050266">
    <property type="entry name" value="AB_hydrolase_sf"/>
</dbReference>
<evidence type="ECO:0000259" key="1">
    <source>
        <dbReference type="Pfam" id="PF00561"/>
    </source>
</evidence>
<protein>
    <submittedName>
        <fullName evidence="2">Alpha/beta hydrolase</fullName>
    </submittedName>
</protein>
<dbReference type="Proteomes" id="UP000241960">
    <property type="component" value="Unassembled WGS sequence"/>
</dbReference>
<dbReference type="AlphaFoldDB" id="A0A9Q6HQI7"/>
<dbReference type="PANTHER" id="PTHR43798:SF5">
    <property type="entry name" value="MONOACYLGLYCEROL LIPASE ABHD6"/>
    <property type="match status" value="1"/>
</dbReference>
<dbReference type="GeneID" id="93721780"/>
<feature type="domain" description="AB hydrolase-1" evidence="1">
    <location>
        <begin position="38"/>
        <end position="266"/>
    </location>
</feature>
<gene>
    <name evidence="2" type="ORF">BU058_03170</name>
</gene>
<accession>A0A9Q6HQI7</accession>
<proteinExistence type="predicted"/>
<dbReference type="InterPro" id="IPR029058">
    <property type="entry name" value="AB_hydrolase_fold"/>
</dbReference>
<dbReference type="Gene3D" id="3.40.50.1820">
    <property type="entry name" value="alpha/beta hydrolase"/>
    <property type="match status" value="1"/>
</dbReference>
<dbReference type="PANTHER" id="PTHR43798">
    <property type="entry name" value="MONOACYLGLYCEROL LIPASE"/>
    <property type="match status" value="1"/>
</dbReference>
<dbReference type="GO" id="GO:0047372">
    <property type="term" value="F:monoacylglycerol lipase activity"/>
    <property type="evidence" value="ECO:0007669"/>
    <property type="project" value="TreeGrafter"/>
</dbReference>
<reference evidence="2 3" key="1">
    <citation type="journal article" date="2016" name="Front. Microbiol.">
        <title>Comprehensive Phylogenetic Analysis of Bovine Non-aureus Staphylococci Species Based on Whole-Genome Sequencing.</title>
        <authorList>
            <person name="Naushad S."/>
            <person name="Barkema H.W."/>
            <person name="Luby C."/>
            <person name="Condas L.A."/>
            <person name="Nobrega D.B."/>
            <person name="Carson D.A."/>
            <person name="De Buck J."/>
        </authorList>
    </citation>
    <scope>NUCLEOTIDE SEQUENCE [LARGE SCALE GENOMIC DNA]</scope>
    <source>
        <strain evidence="2 3">SNUC 1231</strain>
    </source>
</reference>
<dbReference type="Pfam" id="PF00561">
    <property type="entry name" value="Abhydrolase_1"/>
    <property type="match status" value="1"/>
</dbReference>
<dbReference type="GO" id="GO:0016020">
    <property type="term" value="C:membrane"/>
    <property type="evidence" value="ECO:0007669"/>
    <property type="project" value="TreeGrafter"/>
</dbReference>
<dbReference type="GO" id="GO:0046464">
    <property type="term" value="P:acylglycerol catabolic process"/>
    <property type="evidence" value="ECO:0007669"/>
    <property type="project" value="TreeGrafter"/>
</dbReference>
<keyword evidence="2" id="KW-0378">Hydrolase</keyword>
<dbReference type="SUPFAM" id="SSF53474">
    <property type="entry name" value="alpha/beta-Hydrolases"/>
    <property type="match status" value="1"/>
</dbReference>
<evidence type="ECO:0000313" key="3">
    <source>
        <dbReference type="Proteomes" id="UP000241960"/>
    </source>
</evidence>
<dbReference type="InterPro" id="IPR000073">
    <property type="entry name" value="AB_hydrolase_1"/>
</dbReference>
<organism evidence="2 3">
    <name type="scientific">Staphylococcus succinus</name>
    <dbReference type="NCBI Taxonomy" id="61015"/>
    <lineage>
        <taxon>Bacteria</taxon>
        <taxon>Bacillati</taxon>
        <taxon>Bacillota</taxon>
        <taxon>Bacilli</taxon>
        <taxon>Bacillales</taxon>
        <taxon>Staphylococcaceae</taxon>
        <taxon>Staphylococcus</taxon>
    </lineage>
</organism>
<name>A0A9Q6HQI7_9STAP</name>
<dbReference type="PRINTS" id="PR00111">
    <property type="entry name" value="ABHYDROLASE"/>
</dbReference>
<comment type="caution">
    <text evidence="2">The sequence shown here is derived from an EMBL/GenBank/DDBJ whole genome shotgun (WGS) entry which is preliminary data.</text>
</comment>
<dbReference type="RefSeq" id="WP_046836038.1">
    <property type="nucleotide sequence ID" value="NZ_CP018199.1"/>
</dbReference>
<evidence type="ECO:0000313" key="2">
    <source>
        <dbReference type="EMBL" id="PTI76816.1"/>
    </source>
</evidence>
<sequence length="279" mass="31277">MTQFKLPENEYLKVGSTEFAYKKLGTEEGIPLVFIIHFRGTMENWDPLMLENIAKERPVILFDNVGVGYTNGETPSTIDTMAEDTYQFINGLGYQQVDILGFSIGGMVAQSLAIHHPDLVRKLILSGTGPAGGIGPSHPKMEEMMYKAEGSEEDAIETFLFLFYPETEKGRELGKQSLNRIFSQKTKDSTLQVRDAQLAAIAQWTNEKFDQAKIQLHNIENPTLVINGDNDIMVPTENSFMLSQNIPDAQLIIYPNAGHGHLFQHPVRFASHVNTFLNE</sequence>